<evidence type="ECO:0000256" key="1">
    <source>
        <dbReference type="PROSITE-ProRule" id="PRU00339"/>
    </source>
</evidence>
<dbReference type="Proteomes" id="UP001229421">
    <property type="component" value="Unassembled WGS sequence"/>
</dbReference>
<dbReference type="InterPro" id="IPR011990">
    <property type="entry name" value="TPR-like_helical_dom_sf"/>
</dbReference>
<feature type="compositionally biased region" description="Polar residues" evidence="2">
    <location>
        <begin position="149"/>
        <end position="165"/>
    </location>
</feature>
<feature type="region of interest" description="Disordered" evidence="2">
    <location>
        <begin position="129"/>
        <end position="217"/>
    </location>
</feature>
<dbReference type="AlphaFoldDB" id="A0AAD8JX33"/>
<proteinExistence type="predicted"/>
<dbReference type="PROSITE" id="PS50005">
    <property type="entry name" value="TPR"/>
    <property type="match status" value="6"/>
</dbReference>
<reference evidence="3" key="1">
    <citation type="journal article" date="2023" name="bioRxiv">
        <title>Improved chromosome-level genome assembly for marigold (Tagetes erecta).</title>
        <authorList>
            <person name="Jiang F."/>
            <person name="Yuan L."/>
            <person name="Wang S."/>
            <person name="Wang H."/>
            <person name="Xu D."/>
            <person name="Wang A."/>
            <person name="Fan W."/>
        </authorList>
    </citation>
    <scope>NUCLEOTIDE SEQUENCE</scope>
    <source>
        <strain evidence="3">WSJ</strain>
        <tissue evidence="3">Leaf</tissue>
    </source>
</reference>
<feature type="compositionally biased region" description="Polar residues" evidence="2">
    <location>
        <begin position="177"/>
        <end position="192"/>
    </location>
</feature>
<keyword evidence="1" id="KW-0802">TPR repeat</keyword>
<protein>
    <recommendedName>
        <fullName evidence="5">Suppressor of RPS4-RLD 1</fullName>
    </recommendedName>
</protein>
<dbReference type="InterPro" id="IPR019734">
    <property type="entry name" value="TPR_rpt"/>
</dbReference>
<keyword evidence="4" id="KW-1185">Reference proteome</keyword>
<dbReference type="SUPFAM" id="SSF48452">
    <property type="entry name" value="TPR-like"/>
    <property type="match status" value="1"/>
</dbReference>
<feature type="repeat" description="TPR" evidence="1">
    <location>
        <begin position="459"/>
        <end position="492"/>
    </location>
</feature>
<dbReference type="GO" id="GO:0045892">
    <property type="term" value="P:negative regulation of DNA-templated transcription"/>
    <property type="evidence" value="ECO:0007669"/>
    <property type="project" value="InterPro"/>
</dbReference>
<dbReference type="SMART" id="SM00028">
    <property type="entry name" value="TPR"/>
    <property type="match status" value="10"/>
</dbReference>
<feature type="repeat" description="TPR" evidence="1">
    <location>
        <begin position="323"/>
        <end position="356"/>
    </location>
</feature>
<feature type="repeat" description="TPR" evidence="1">
    <location>
        <begin position="289"/>
        <end position="322"/>
    </location>
</feature>
<dbReference type="Gene3D" id="1.25.40.10">
    <property type="entry name" value="Tetratricopeptide repeat domain"/>
    <property type="match status" value="3"/>
</dbReference>
<sequence>MASTLTQRAQLAKFCTSRDWSKAIRVLDSLLSQSCVIQDICNRAYCYSQLELHKHVIKDCDKALHLDPTLLQAYILKGRAYSALGRKDDAVLIWEQGYEQAVRQSTDLKQLLELEELLTAVKKSTTASNDKDAKQLSEWSASKPEHINSGKSNETYNTRTVSSLGSEPYGDSREVLQTENQPIETSCIPNGSSKKDKVEGSKSFHMGPNGNHEKEQNGTCNVAIDFGARSEACSSTSDNNNKSDPITKISLLPSKSSDIPDLPSEPNNDAKGNKKFSVTRISKAKSINVDFRLSRGIAQVNEGQYARAISIFDQILREDPTYPEALIGRGTAYAFNRELDSAIADFTKAIQSNPSAGEAWKRRGQARAALGESSEAIADLTKSLEFEPDSADILHERGIVNFKLKDFYSATEDLSACVKLDKDNKSAYTYLGMALSSIGEYKKAEEAHMKAIQIDEKFLEAWCHLAQFYQDLANSTKALDCLKQVLQIDSRFAKGYHLRGLLLHATGDHRNAIKDLTIGLSIESSNIECLYLRASCHHAVGEYKEAVKDYDAALDLELDSMDKFVLQCMAFYQKEIALYTAAKINSEFCWFDIDGDIDPLFKEYWCKRLHPKNVCEKVFRQPSLKKSKLKKQDFTLTKPKIALLLSADRIGKTIQYHCPGFLPNSRQHRMAGLASIEIAQKVSKIWRSLQSEWRFSTKNTSKNGRRVRRKEKIIIPSLNRDAAGCSTSSNSEASTSSALEEKSSGQSVFSWLHLYSMAVKWRQISEPCDPVVWVNKLSEEFNTGFGSHTPLILGQARVIRYYPHFQRTLDVAKTVVRENGFVHNKADGTIDLSKDGKLEEFIKAQSCADLYKAVGEDFWLATRCNSSAFEGKRLEGTRITLVKTGERGFDFAIRTPCTPARWEDFDAEMTSSWEVLCNAYCGETYGSNDFGTLENVREAILRMTYYWYNFMPLSRGSAVVGFSVMLGLLLAANMEFTGSIPEGRQVDWDAILSSDPNSFMDSVKSWLYPSLKAKYIPNKRMSRREYQSALSIFGTSIEN</sequence>
<feature type="repeat" description="TPR" evidence="1">
    <location>
        <begin position="527"/>
        <end position="560"/>
    </location>
</feature>
<dbReference type="PANTHER" id="PTHR44749">
    <property type="entry name" value="SUPPRESSOR OF RPS4-RLD 1"/>
    <property type="match status" value="1"/>
</dbReference>
<feature type="repeat" description="TPR" evidence="1">
    <location>
        <begin position="357"/>
        <end position="390"/>
    </location>
</feature>
<evidence type="ECO:0000313" key="3">
    <source>
        <dbReference type="EMBL" id="KAK1410306.1"/>
    </source>
</evidence>
<feature type="compositionally biased region" description="Basic and acidic residues" evidence="2">
    <location>
        <begin position="193"/>
        <end position="202"/>
    </location>
</feature>
<comment type="caution">
    <text evidence="3">The sequence shown here is derived from an EMBL/GenBank/DDBJ whole genome shotgun (WGS) entry which is preliminary data.</text>
</comment>
<evidence type="ECO:0008006" key="5">
    <source>
        <dbReference type="Google" id="ProtNLM"/>
    </source>
</evidence>
<name>A0AAD8JX33_TARER</name>
<dbReference type="InterPro" id="IPR044650">
    <property type="entry name" value="SRFR1-like"/>
</dbReference>
<feature type="repeat" description="TPR" evidence="1">
    <location>
        <begin position="425"/>
        <end position="458"/>
    </location>
</feature>
<dbReference type="Pfam" id="PF13181">
    <property type="entry name" value="TPR_8"/>
    <property type="match status" value="3"/>
</dbReference>
<evidence type="ECO:0000313" key="4">
    <source>
        <dbReference type="Proteomes" id="UP001229421"/>
    </source>
</evidence>
<dbReference type="PANTHER" id="PTHR44749:SF1">
    <property type="entry name" value="TETRATRICOPEPTIDE-LIKE HELICAL DOMAIN-CONTAINING PROTEIN"/>
    <property type="match status" value="1"/>
</dbReference>
<evidence type="ECO:0000256" key="2">
    <source>
        <dbReference type="SAM" id="MobiDB-lite"/>
    </source>
</evidence>
<dbReference type="Pfam" id="PF13432">
    <property type="entry name" value="TPR_16"/>
    <property type="match status" value="1"/>
</dbReference>
<organism evidence="3 4">
    <name type="scientific">Tagetes erecta</name>
    <name type="common">African marigold</name>
    <dbReference type="NCBI Taxonomy" id="13708"/>
    <lineage>
        <taxon>Eukaryota</taxon>
        <taxon>Viridiplantae</taxon>
        <taxon>Streptophyta</taxon>
        <taxon>Embryophyta</taxon>
        <taxon>Tracheophyta</taxon>
        <taxon>Spermatophyta</taxon>
        <taxon>Magnoliopsida</taxon>
        <taxon>eudicotyledons</taxon>
        <taxon>Gunneridae</taxon>
        <taxon>Pentapetalae</taxon>
        <taxon>asterids</taxon>
        <taxon>campanulids</taxon>
        <taxon>Asterales</taxon>
        <taxon>Asteraceae</taxon>
        <taxon>Asteroideae</taxon>
        <taxon>Heliantheae alliance</taxon>
        <taxon>Tageteae</taxon>
        <taxon>Tagetes</taxon>
    </lineage>
</organism>
<gene>
    <name evidence="3" type="ORF">QVD17_36841</name>
</gene>
<feature type="region of interest" description="Disordered" evidence="2">
    <location>
        <begin position="232"/>
        <end position="275"/>
    </location>
</feature>
<feature type="compositionally biased region" description="Polar residues" evidence="2">
    <location>
        <begin position="232"/>
        <end position="244"/>
    </location>
</feature>
<accession>A0AAD8JX33</accession>
<dbReference type="EMBL" id="JAUHHV010000010">
    <property type="protein sequence ID" value="KAK1410306.1"/>
    <property type="molecule type" value="Genomic_DNA"/>
</dbReference>